<keyword evidence="2" id="KW-1185">Reference proteome</keyword>
<evidence type="ECO:0000313" key="1">
    <source>
        <dbReference type="EMBL" id="CCO23893.1"/>
    </source>
</evidence>
<gene>
    <name evidence="1" type="ORF">DESAM_21616</name>
</gene>
<evidence type="ECO:0000313" key="2">
    <source>
        <dbReference type="Proteomes" id="UP000010808"/>
    </source>
</evidence>
<protein>
    <submittedName>
        <fullName evidence="1">Uncharacterized protein</fullName>
    </submittedName>
</protein>
<dbReference type="HOGENOM" id="CLU_2989236_0_0_7"/>
<sequence>MNRTPFCVNTVQKKSSELKSSEDFFFVRYNFPLRRSYSNNEVTQLSYSFGNDLKMLA</sequence>
<dbReference type="STRING" id="1121451.DESAM_21616"/>
<dbReference type="EMBL" id="FO203522">
    <property type="protein sequence ID" value="CCO23893.1"/>
    <property type="molecule type" value="Genomic_DNA"/>
</dbReference>
<reference evidence="1 2" key="1">
    <citation type="submission" date="2012-10" db="EMBL/GenBank/DDBJ databases">
        <authorList>
            <person name="Genoscope - CEA"/>
        </authorList>
    </citation>
    <scope>NUCLEOTIDE SEQUENCE [LARGE SCALE GENOMIC DNA]</scope>
    <source>
        <strain evidence="2">AM13 / DSM 14728</strain>
    </source>
</reference>
<dbReference type="KEGG" id="dhy:DESAM_21616"/>
<proteinExistence type="predicted"/>
<dbReference type="Proteomes" id="UP000010808">
    <property type="component" value="Chromosome"/>
</dbReference>
<name>L0RAU4_9BACT</name>
<organism evidence="1 2">
    <name type="scientific">Maridesulfovibrio hydrothermalis AM13 = DSM 14728</name>
    <dbReference type="NCBI Taxonomy" id="1121451"/>
    <lineage>
        <taxon>Bacteria</taxon>
        <taxon>Pseudomonadati</taxon>
        <taxon>Thermodesulfobacteriota</taxon>
        <taxon>Desulfovibrionia</taxon>
        <taxon>Desulfovibrionales</taxon>
        <taxon>Desulfovibrionaceae</taxon>
        <taxon>Maridesulfovibrio</taxon>
    </lineage>
</organism>
<dbReference type="AlphaFoldDB" id="L0RAU4"/>
<accession>L0RAU4</accession>